<feature type="transmembrane region" description="Helical" evidence="5">
    <location>
        <begin position="86"/>
        <end position="106"/>
    </location>
</feature>
<feature type="transmembrane region" description="Helical" evidence="5">
    <location>
        <begin position="112"/>
        <end position="134"/>
    </location>
</feature>
<feature type="transmembrane region" description="Helical" evidence="5">
    <location>
        <begin position="267"/>
        <end position="285"/>
    </location>
</feature>
<dbReference type="PANTHER" id="PTHR43021:SF2">
    <property type="entry name" value="CATION_H+ EXCHANGER DOMAIN-CONTAINING PROTEIN"/>
    <property type="match status" value="1"/>
</dbReference>
<dbReference type="PANTHER" id="PTHR43021">
    <property type="entry name" value="NA(+)/H(+) ANTIPORTER-RELATED"/>
    <property type="match status" value="1"/>
</dbReference>
<evidence type="ECO:0000313" key="8">
    <source>
        <dbReference type="Proteomes" id="UP000184052"/>
    </source>
</evidence>
<proteinExistence type="predicted"/>
<keyword evidence="3 5" id="KW-1133">Transmembrane helix</keyword>
<evidence type="ECO:0000256" key="2">
    <source>
        <dbReference type="ARBA" id="ARBA00022692"/>
    </source>
</evidence>
<dbReference type="GO" id="GO:0015297">
    <property type="term" value="F:antiporter activity"/>
    <property type="evidence" value="ECO:0007669"/>
    <property type="project" value="InterPro"/>
</dbReference>
<keyword evidence="2 5" id="KW-0812">Transmembrane</keyword>
<dbReference type="Gene3D" id="1.20.1530.20">
    <property type="match status" value="1"/>
</dbReference>
<evidence type="ECO:0000256" key="5">
    <source>
        <dbReference type="SAM" id="Phobius"/>
    </source>
</evidence>
<protein>
    <submittedName>
        <fullName evidence="7">Transporter, CPA2 family</fullName>
    </submittedName>
</protein>
<feature type="transmembrane region" description="Helical" evidence="5">
    <location>
        <begin position="326"/>
        <end position="346"/>
    </location>
</feature>
<dbReference type="AlphaFoldDB" id="A0A1M6H4C5"/>
<dbReference type="STRING" id="1121476.SAMN02745751_01911"/>
<feature type="domain" description="Cation/H+ exchanger transmembrane" evidence="6">
    <location>
        <begin position="13"/>
        <end position="380"/>
    </location>
</feature>
<dbReference type="GO" id="GO:0016020">
    <property type="term" value="C:membrane"/>
    <property type="evidence" value="ECO:0007669"/>
    <property type="project" value="UniProtKB-SubCell"/>
</dbReference>
<keyword evidence="4 5" id="KW-0472">Membrane</keyword>
<feature type="transmembrane region" description="Helical" evidence="5">
    <location>
        <begin position="352"/>
        <end position="374"/>
    </location>
</feature>
<evidence type="ECO:0000256" key="3">
    <source>
        <dbReference type="ARBA" id="ARBA00022989"/>
    </source>
</evidence>
<dbReference type="GO" id="GO:1902600">
    <property type="term" value="P:proton transmembrane transport"/>
    <property type="evidence" value="ECO:0007669"/>
    <property type="project" value="InterPro"/>
</dbReference>
<evidence type="ECO:0000256" key="4">
    <source>
        <dbReference type="ARBA" id="ARBA00023136"/>
    </source>
</evidence>
<feature type="transmembrane region" description="Helical" evidence="5">
    <location>
        <begin position="291"/>
        <end position="314"/>
    </location>
</feature>
<feature type="transmembrane region" description="Helical" evidence="5">
    <location>
        <begin position="146"/>
        <end position="168"/>
    </location>
</feature>
<name>A0A1M6H4C5_9FIRM</name>
<dbReference type="InterPro" id="IPR038770">
    <property type="entry name" value="Na+/solute_symporter_sf"/>
</dbReference>
<dbReference type="RefSeq" id="WP_073049355.1">
    <property type="nucleotide sequence ID" value="NZ_FQZL01000012.1"/>
</dbReference>
<feature type="transmembrane region" description="Helical" evidence="5">
    <location>
        <begin position="215"/>
        <end position="233"/>
    </location>
</feature>
<dbReference type="EMBL" id="FQZL01000012">
    <property type="protein sequence ID" value="SHJ17023.1"/>
    <property type="molecule type" value="Genomic_DNA"/>
</dbReference>
<dbReference type="OrthoDB" id="9793589at2"/>
<organism evidence="7 8">
    <name type="scientific">Dethiosulfatibacter aminovorans DSM 17477</name>
    <dbReference type="NCBI Taxonomy" id="1121476"/>
    <lineage>
        <taxon>Bacteria</taxon>
        <taxon>Bacillati</taxon>
        <taxon>Bacillota</taxon>
        <taxon>Tissierellia</taxon>
        <taxon>Dethiosulfatibacter</taxon>
    </lineage>
</organism>
<evidence type="ECO:0000256" key="1">
    <source>
        <dbReference type="ARBA" id="ARBA00004141"/>
    </source>
</evidence>
<gene>
    <name evidence="7" type="ORF">SAMN02745751_01911</name>
</gene>
<feature type="transmembrane region" description="Helical" evidence="5">
    <location>
        <begin position="29"/>
        <end position="47"/>
    </location>
</feature>
<sequence>MNTLLILSIAAIFGLLSAAFLRRFKMPSVTGYLIAGLVIGPSVLNIIPHSIVDQISIISDLALGLIAFHIGENFELSRIKQLARRITSITVIQATFTFIAVSIILCLATKDIIFSLVIGSISAATAPAATMMVIKEYKSKGRLTDTLISVVALDDVMTIIIFSIVTAICEIIRSGNTSFKEAVVHPSIEIFGSIGLGAVLGLIISYSVRKRKARDFLLVNSLALIVLGIGVSLQFDLSALLTCVSMGSVLTNFSGKSTRVFDEIESFAVPVYLLFFTISGMHLEIGVIKEIGITGVVYIFARTAGKIGGAYLGALLTKSSAKVKHFLGFGLLPQAGVAIGLAVIASEKFPEYGTTITNMVMLAVFFYEIVGPFITKSVLIKSGEAQEIRHG</sequence>
<reference evidence="7 8" key="1">
    <citation type="submission" date="2016-11" db="EMBL/GenBank/DDBJ databases">
        <authorList>
            <person name="Jaros S."/>
            <person name="Januszkiewicz K."/>
            <person name="Wedrychowicz H."/>
        </authorList>
    </citation>
    <scope>NUCLEOTIDE SEQUENCE [LARGE SCALE GENOMIC DNA]</scope>
    <source>
        <strain evidence="7 8">DSM 17477</strain>
    </source>
</reference>
<keyword evidence="8" id="KW-1185">Reference proteome</keyword>
<dbReference type="Pfam" id="PF00999">
    <property type="entry name" value="Na_H_Exchanger"/>
    <property type="match status" value="1"/>
</dbReference>
<dbReference type="InterPro" id="IPR006153">
    <property type="entry name" value="Cation/H_exchanger_TM"/>
</dbReference>
<accession>A0A1M6H4C5</accession>
<dbReference type="Proteomes" id="UP000184052">
    <property type="component" value="Unassembled WGS sequence"/>
</dbReference>
<comment type="subcellular location">
    <subcellularLocation>
        <location evidence="1">Membrane</location>
        <topology evidence="1">Multi-pass membrane protein</topology>
    </subcellularLocation>
</comment>
<feature type="transmembrane region" description="Helical" evidence="5">
    <location>
        <begin position="188"/>
        <end position="208"/>
    </location>
</feature>
<evidence type="ECO:0000259" key="6">
    <source>
        <dbReference type="Pfam" id="PF00999"/>
    </source>
</evidence>
<evidence type="ECO:0000313" key="7">
    <source>
        <dbReference type="EMBL" id="SHJ17023.1"/>
    </source>
</evidence>